<evidence type="ECO:0000256" key="1">
    <source>
        <dbReference type="SAM" id="SignalP"/>
    </source>
</evidence>
<comment type="caution">
    <text evidence="2">The sequence shown here is derived from an EMBL/GenBank/DDBJ whole genome shotgun (WGS) entry which is preliminary data.</text>
</comment>
<feature type="chain" id="PRO_5045722841" evidence="1">
    <location>
        <begin position="24"/>
        <end position="863"/>
    </location>
</feature>
<protein>
    <submittedName>
        <fullName evidence="2">Uncharacterized protein</fullName>
    </submittedName>
</protein>
<keyword evidence="3" id="KW-1185">Reference proteome</keyword>
<gene>
    <name evidence="2" type="ORF">QNM18_01800</name>
</gene>
<dbReference type="InterPro" id="IPR012334">
    <property type="entry name" value="Pectin_lyas_fold"/>
</dbReference>
<sequence length="863" mass="93646">MKAKRSQPFGGVFLCIFFFTLSAASGIAASASNYIYNQSPIFSVHKKPEASSDFLVVDSTAAITTLNFNKFATISKPLLIKIPNDSSTETLVINATEIDIQNTVSVMGKPIDLVFISQGGTVSCSNCSFDNAGRVSFINGTLSGGIVRTQPSGRVTISTLTAPGLQSLEVMADSIATSGVIDLNLRAERHPNSGFIQSSRGSYVLGSGGINLYPGRFSIRYSDLDMISSTTLSNTYQPSGTFKAASIGIVASQPVTIPASTELNTMSDALATSTRQGQFYAPAEGVFIQIAEHESATLNVYGKLFSDRIITTKAIGATTFRSGSRLIGQTIKSFSDKGLLNQGYVDAGSIEFAASRLINSGTLSGSKINIEIEGDVYNTFGGVIKAGTLSVDLNDGIFTNGSRTNRLNWPENKSLSAPSIDVNSVKHGPYSSYSATGSAQSRLSAKVHANTIKIVAKAIENINPYHIEEPSGVDWSAGIRVNTAQSEQVSIAAESKLELKASQYIRNSSAILRLNQQGIFHIDTPLLFNERYRLETTSFIISRYAYTSDNKGSQDTVEHGVGTQISAYSPPGRIVSFGEFQIGSKAEPSTRRRFVNAFSYIELFDNARFQKLDLESIGIKLSSTVETSNFHAIKQCVALGNCSGAAVDTSVEGETLLAIHGNVYGINPNMESQSDLTVTESNSLDATINTKIKEYFQRYVKVVDEDTYEGYSFPKVDDQWVTASLFKCDGYRYEEHGLTQTEDCTYSSVRVALSTILGESSDADFENTGYTFQEIDDAAKAYARSRQYVSGSEDYRCANTRYSCTAQNFEYQNVIVSDDGKKVTVNYRYKILIDDELNDHDTPTLRDVSKSPTVTVAVLMDGK</sequence>
<dbReference type="RefSeq" id="WP_284136138.1">
    <property type="nucleotide sequence ID" value="NZ_JASJUT010000001.1"/>
</dbReference>
<reference evidence="2 3" key="1">
    <citation type="submission" date="2023-05" db="EMBL/GenBank/DDBJ databases">
        <title>Pseudoalteromonas ardens sp. nov., Pseudoalteromonas obscura sp. nov., and Pseudoalteromonas umbrosa sp. nov., isolated from the coral Montipora capitata.</title>
        <authorList>
            <person name="Thomas E.M."/>
            <person name="Smith E.M."/>
            <person name="Papke E."/>
            <person name="Shlafstein M.D."/>
            <person name="Oline D.K."/>
            <person name="Videau P."/>
            <person name="Saw J.H."/>
            <person name="Strangman W.K."/>
            <person name="Ushijima B."/>
        </authorList>
    </citation>
    <scope>NUCLEOTIDE SEQUENCE [LARGE SCALE GENOMIC DNA]</scope>
    <source>
        <strain evidence="2 3">P94</strain>
    </source>
</reference>
<dbReference type="Proteomes" id="UP001231915">
    <property type="component" value="Unassembled WGS sequence"/>
</dbReference>
<organism evidence="2 3">
    <name type="scientific">Pseudoalteromonas obscura</name>
    <dbReference type="NCBI Taxonomy" id="3048491"/>
    <lineage>
        <taxon>Bacteria</taxon>
        <taxon>Pseudomonadati</taxon>
        <taxon>Pseudomonadota</taxon>
        <taxon>Gammaproteobacteria</taxon>
        <taxon>Alteromonadales</taxon>
        <taxon>Pseudoalteromonadaceae</taxon>
        <taxon>Pseudoalteromonas</taxon>
    </lineage>
</organism>
<dbReference type="EMBL" id="JASJUT010000001">
    <property type="protein sequence ID" value="MDK2593797.1"/>
    <property type="molecule type" value="Genomic_DNA"/>
</dbReference>
<keyword evidence="1" id="KW-0732">Signal</keyword>
<evidence type="ECO:0000313" key="3">
    <source>
        <dbReference type="Proteomes" id="UP001231915"/>
    </source>
</evidence>
<proteinExistence type="predicted"/>
<evidence type="ECO:0000313" key="2">
    <source>
        <dbReference type="EMBL" id="MDK2593797.1"/>
    </source>
</evidence>
<feature type="signal peptide" evidence="1">
    <location>
        <begin position="1"/>
        <end position="23"/>
    </location>
</feature>
<dbReference type="Gene3D" id="2.160.20.10">
    <property type="entry name" value="Single-stranded right-handed beta-helix, Pectin lyase-like"/>
    <property type="match status" value="1"/>
</dbReference>
<name>A0ABT7EEU5_9GAMM</name>
<accession>A0ABT7EEU5</accession>